<dbReference type="EMBL" id="LOJW01000025">
    <property type="protein sequence ID" value="OOW69050.1"/>
    <property type="molecule type" value="Genomic_DNA"/>
</dbReference>
<keyword evidence="2" id="KW-1003">Cell membrane</keyword>
<dbReference type="InterPro" id="IPR003838">
    <property type="entry name" value="ABC3_permease_C"/>
</dbReference>
<name>A0A1T1P094_9XANT</name>
<keyword evidence="3 7" id="KW-0812">Transmembrane</keyword>
<dbReference type="Proteomes" id="UP000190559">
    <property type="component" value="Unassembled WGS sequence"/>
</dbReference>
<evidence type="ECO:0000256" key="5">
    <source>
        <dbReference type="ARBA" id="ARBA00023136"/>
    </source>
</evidence>
<feature type="transmembrane region" description="Helical" evidence="7">
    <location>
        <begin position="282"/>
        <end position="310"/>
    </location>
</feature>
<feature type="transmembrane region" description="Helical" evidence="7">
    <location>
        <begin position="20"/>
        <end position="39"/>
    </location>
</feature>
<feature type="transmembrane region" description="Helical" evidence="7">
    <location>
        <begin position="339"/>
        <end position="360"/>
    </location>
</feature>
<accession>A0A1T1P094</accession>
<sequence length="408" mass="44405">MDIRPIVSTLRRHKTASALIVLEIALACAIVCNALFLIGNRIETLQRISGLAESELVSIRLGGIGTQVNADARTREDLAALRGIPGVRGAIITNQVPFVNSSSNTGLTLTPDQERSTLNAAQYLVSEGAVGIMGLQLVAGRDFNKDEYISLETADNDKSVRAKGSSLIVTKATADKLFPDHSALGKTVYSGDIPLRIVGIVQTLVRPNNVNGIDKINYSMLLPIRAPYTDGQYLLRVGDPAQRQEVLQAAVSALMKLDSSRLVLKQETYSEIRDKYFRNDRAMIWLLGAVCVALLVVTALGIVGLASFWVQQRTKQIGIRRALGATRGQILRYFQIENFLLASLGIVLGMLMAYSINVWLMARYELPRLPAVYLPIGAVLLWALGQLAVFWPARRAAAVPPAVATRSA</sequence>
<dbReference type="AlphaFoldDB" id="A0A1T1P094"/>
<evidence type="ECO:0000256" key="1">
    <source>
        <dbReference type="ARBA" id="ARBA00004651"/>
    </source>
</evidence>
<dbReference type="GO" id="GO:0022857">
    <property type="term" value="F:transmembrane transporter activity"/>
    <property type="evidence" value="ECO:0007669"/>
    <property type="project" value="TreeGrafter"/>
</dbReference>
<evidence type="ECO:0000256" key="3">
    <source>
        <dbReference type="ARBA" id="ARBA00022692"/>
    </source>
</evidence>
<evidence type="ECO:0000313" key="10">
    <source>
        <dbReference type="EMBL" id="OOW69050.1"/>
    </source>
</evidence>
<comment type="caution">
    <text evidence="10">The sequence shown here is derived from an EMBL/GenBank/DDBJ whole genome shotgun (WGS) entry which is preliminary data.</text>
</comment>
<dbReference type="PANTHER" id="PTHR30572:SF4">
    <property type="entry name" value="ABC TRANSPORTER PERMEASE YTRF"/>
    <property type="match status" value="1"/>
</dbReference>
<dbReference type="Pfam" id="PF12704">
    <property type="entry name" value="MacB_PCD"/>
    <property type="match status" value="1"/>
</dbReference>
<keyword evidence="5 7" id="KW-0472">Membrane</keyword>
<dbReference type="RefSeq" id="WP_078563708.1">
    <property type="nucleotide sequence ID" value="NZ_LOJW01000025.1"/>
</dbReference>
<feature type="domain" description="ABC3 transporter permease C-terminal" evidence="8">
    <location>
        <begin position="291"/>
        <end position="400"/>
    </location>
</feature>
<feature type="transmembrane region" description="Helical" evidence="7">
    <location>
        <begin position="372"/>
        <end position="391"/>
    </location>
</feature>
<gene>
    <name evidence="10" type="ORF">Xmlh_02640</name>
</gene>
<reference evidence="10 11" key="1">
    <citation type="submission" date="2015-12" db="EMBL/GenBank/DDBJ databases">
        <authorList>
            <person name="Shamseldin A."/>
            <person name="Moawad H."/>
            <person name="Abd El-Rahim W.M."/>
            <person name="Sadowsky M.J."/>
        </authorList>
    </citation>
    <scope>NUCLEOTIDE SEQUENCE [LARGE SCALE GENOMIC DNA]</scope>
    <source>
        <strain evidence="10 11">LMG9050</strain>
    </source>
</reference>
<evidence type="ECO:0000256" key="7">
    <source>
        <dbReference type="SAM" id="Phobius"/>
    </source>
</evidence>
<dbReference type="GO" id="GO:0005886">
    <property type="term" value="C:plasma membrane"/>
    <property type="evidence" value="ECO:0007669"/>
    <property type="project" value="UniProtKB-SubCell"/>
</dbReference>
<evidence type="ECO:0000313" key="11">
    <source>
        <dbReference type="Proteomes" id="UP000190559"/>
    </source>
</evidence>
<evidence type="ECO:0000256" key="6">
    <source>
        <dbReference type="ARBA" id="ARBA00038076"/>
    </source>
</evidence>
<dbReference type="InterPro" id="IPR050250">
    <property type="entry name" value="Macrolide_Exporter_MacB"/>
</dbReference>
<dbReference type="PANTHER" id="PTHR30572">
    <property type="entry name" value="MEMBRANE COMPONENT OF TRANSPORTER-RELATED"/>
    <property type="match status" value="1"/>
</dbReference>
<evidence type="ECO:0000256" key="2">
    <source>
        <dbReference type="ARBA" id="ARBA00022475"/>
    </source>
</evidence>
<comment type="similarity">
    <text evidence="6">Belongs to the ABC-4 integral membrane protein family.</text>
</comment>
<protein>
    <submittedName>
        <fullName evidence="10">ABC transporter permease</fullName>
    </submittedName>
</protein>
<organism evidence="10 11">
    <name type="scientific">Xanthomonas axonopodis pv. melhusii</name>
    <dbReference type="NCBI Taxonomy" id="487834"/>
    <lineage>
        <taxon>Bacteria</taxon>
        <taxon>Pseudomonadati</taxon>
        <taxon>Pseudomonadota</taxon>
        <taxon>Gammaproteobacteria</taxon>
        <taxon>Lysobacterales</taxon>
        <taxon>Lysobacteraceae</taxon>
        <taxon>Xanthomonas</taxon>
    </lineage>
</organism>
<comment type="subcellular location">
    <subcellularLocation>
        <location evidence="1">Cell membrane</location>
        <topology evidence="1">Multi-pass membrane protein</topology>
    </subcellularLocation>
</comment>
<evidence type="ECO:0000259" key="8">
    <source>
        <dbReference type="Pfam" id="PF02687"/>
    </source>
</evidence>
<keyword evidence="4 7" id="KW-1133">Transmembrane helix</keyword>
<feature type="domain" description="MacB-like periplasmic core" evidence="9">
    <location>
        <begin position="18"/>
        <end position="249"/>
    </location>
</feature>
<dbReference type="InterPro" id="IPR025857">
    <property type="entry name" value="MacB_PCD"/>
</dbReference>
<proteinExistence type="inferred from homology"/>
<dbReference type="Pfam" id="PF02687">
    <property type="entry name" value="FtsX"/>
    <property type="match status" value="1"/>
</dbReference>
<evidence type="ECO:0000259" key="9">
    <source>
        <dbReference type="Pfam" id="PF12704"/>
    </source>
</evidence>
<evidence type="ECO:0000256" key="4">
    <source>
        <dbReference type="ARBA" id="ARBA00022989"/>
    </source>
</evidence>